<name>A0AAN6XKP7_9PEZI</name>
<dbReference type="EMBL" id="MU863897">
    <property type="protein sequence ID" value="KAK4202469.1"/>
    <property type="molecule type" value="Genomic_DNA"/>
</dbReference>
<evidence type="ECO:0000256" key="1">
    <source>
        <dbReference type="SAM" id="MobiDB-lite"/>
    </source>
</evidence>
<dbReference type="AlphaFoldDB" id="A0AAN6XKP7"/>
<organism evidence="2 3">
    <name type="scientific">Triangularia verruculosa</name>
    <dbReference type="NCBI Taxonomy" id="2587418"/>
    <lineage>
        <taxon>Eukaryota</taxon>
        <taxon>Fungi</taxon>
        <taxon>Dikarya</taxon>
        <taxon>Ascomycota</taxon>
        <taxon>Pezizomycotina</taxon>
        <taxon>Sordariomycetes</taxon>
        <taxon>Sordariomycetidae</taxon>
        <taxon>Sordariales</taxon>
        <taxon>Podosporaceae</taxon>
        <taxon>Triangularia</taxon>
    </lineage>
</organism>
<feature type="compositionally biased region" description="Polar residues" evidence="1">
    <location>
        <begin position="479"/>
        <end position="496"/>
    </location>
</feature>
<feature type="region of interest" description="Disordered" evidence="1">
    <location>
        <begin position="270"/>
        <end position="295"/>
    </location>
</feature>
<feature type="region of interest" description="Disordered" evidence="1">
    <location>
        <begin position="472"/>
        <end position="497"/>
    </location>
</feature>
<feature type="region of interest" description="Disordered" evidence="1">
    <location>
        <begin position="403"/>
        <end position="454"/>
    </location>
</feature>
<evidence type="ECO:0000313" key="2">
    <source>
        <dbReference type="EMBL" id="KAK4202469.1"/>
    </source>
</evidence>
<sequence>MSDTWSPSRLGNTTSKLPRHLFEVTKEQEELLNRSDSWRKPHLPASVLEIVKSQHPAPAPNLSLPQAPFQTWSPSSPTTIPKQLRQVPSDQQKILCGPDIFISPTAPPKWQGLAAAVTSSPTSQQTKEPQLAEVAKLPLLSSSMDDSEEEVGVQDPKGPAHRDAEKPESRATAVHVPPGPTPPSAQVIPSTYPEPASVGSPQQQKRWRPMKNASKSLNPAELLKEPSRPFILSLTKTTNSPRAASSPVSPTSSEIVSPMVQPVVKPIALRGGAQPESNGSSDKPPPNVPASQDPFNVFKQNYPDYDGSLGDFVRGVLSLIPLQKKKTVPQYILDDYIRVFSGDYLDYIGQLRDDQRPLTTWEWYCDNVPRPVYTKGVVSSHNLKDIRRRYPDKVVAIEAQSTPAQVNARQPDLQHTCRSDVFSTPGPANNGQQVMPQNQVSGPPFPHHSPEPPLMASKLSVHAAELASDPISTAEDLSFETQPRLSNRRSTGTNGPATKFISATAGWSHARATRPVSMTASRISSSNIRLETQVNFPSLETTSYGSSVWNHEDDAMESVEGPGIEGHLDEVVTGEHMPPPSLESNPGQAAAGIINPRIKCRLSDENSVVGIQRPWEAIGDPEEQQAVQQQCFATFLAELWGPQHTKGRHVGSVR</sequence>
<feature type="compositionally biased region" description="Pro residues" evidence="1">
    <location>
        <begin position="443"/>
        <end position="453"/>
    </location>
</feature>
<dbReference type="Proteomes" id="UP001303160">
    <property type="component" value="Unassembled WGS sequence"/>
</dbReference>
<accession>A0AAN6XKP7</accession>
<keyword evidence="3" id="KW-1185">Reference proteome</keyword>
<proteinExistence type="predicted"/>
<feature type="compositionally biased region" description="Basic and acidic residues" evidence="1">
    <location>
        <begin position="158"/>
        <end position="169"/>
    </location>
</feature>
<comment type="caution">
    <text evidence="2">The sequence shown here is derived from an EMBL/GenBank/DDBJ whole genome shotgun (WGS) entry which is preliminary data.</text>
</comment>
<gene>
    <name evidence="2" type="ORF">QBC40DRAFT_321688</name>
</gene>
<feature type="region of interest" description="Disordered" evidence="1">
    <location>
        <begin position="142"/>
        <end position="224"/>
    </location>
</feature>
<evidence type="ECO:0000313" key="3">
    <source>
        <dbReference type="Proteomes" id="UP001303160"/>
    </source>
</evidence>
<feature type="compositionally biased region" description="Polar residues" evidence="1">
    <location>
        <begin position="426"/>
        <end position="441"/>
    </location>
</feature>
<feature type="region of interest" description="Disordered" evidence="1">
    <location>
        <begin position="235"/>
        <end position="254"/>
    </location>
</feature>
<protein>
    <submittedName>
        <fullName evidence="2">Uncharacterized protein</fullName>
    </submittedName>
</protein>
<reference evidence="2" key="2">
    <citation type="submission" date="2023-05" db="EMBL/GenBank/DDBJ databases">
        <authorList>
            <consortium name="Lawrence Berkeley National Laboratory"/>
            <person name="Steindorff A."/>
            <person name="Hensen N."/>
            <person name="Bonometti L."/>
            <person name="Westerberg I."/>
            <person name="Brannstrom I.O."/>
            <person name="Guillou S."/>
            <person name="Cros-Aarteil S."/>
            <person name="Calhoun S."/>
            <person name="Haridas S."/>
            <person name="Kuo A."/>
            <person name="Mondo S."/>
            <person name="Pangilinan J."/>
            <person name="Riley R."/>
            <person name="Labutti K."/>
            <person name="Andreopoulos B."/>
            <person name="Lipzen A."/>
            <person name="Chen C."/>
            <person name="Yanf M."/>
            <person name="Daum C."/>
            <person name="Ng V."/>
            <person name="Clum A."/>
            <person name="Ohm R."/>
            <person name="Martin F."/>
            <person name="Silar P."/>
            <person name="Natvig D."/>
            <person name="Lalanne C."/>
            <person name="Gautier V."/>
            <person name="Ament-Velasquez S.L."/>
            <person name="Kruys A."/>
            <person name="Hutchinson M.I."/>
            <person name="Powell A.J."/>
            <person name="Barry K."/>
            <person name="Miller A.N."/>
            <person name="Grigoriev I.V."/>
            <person name="Debuchy R."/>
            <person name="Gladieux P."/>
            <person name="Thoren M.H."/>
            <person name="Johannesson H."/>
        </authorList>
    </citation>
    <scope>NUCLEOTIDE SEQUENCE</scope>
    <source>
        <strain evidence="2">CBS 315.58</strain>
    </source>
</reference>
<reference evidence="2" key="1">
    <citation type="journal article" date="2023" name="Mol. Phylogenet. Evol.">
        <title>Genome-scale phylogeny and comparative genomics of the fungal order Sordariales.</title>
        <authorList>
            <person name="Hensen N."/>
            <person name="Bonometti L."/>
            <person name="Westerberg I."/>
            <person name="Brannstrom I.O."/>
            <person name="Guillou S."/>
            <person name="Cros-Aarteil S."/>
            <person name="Calhoun S."/>
            <person name="Haridas S."/>
            <person name="Kuo A."/>
            <person name="Mondo S."/>
            <person name="Pangilinan J."/>
            <person name="Riley R."/>
            <person name="LaButti K."/>
            <person name="Andreopoulos B."/>
            <person name="Lipzen A."/>
            <person name="Chen C."/>
            <person name="Yan M."/>
            <person name="Daum C."/>
            <person name="Ng V."/>
            <person name="Clum A."/>
            <person name="Steindorff A."/>
            <person name="Ohm R.A."/>
            <person name="Martin F."/>
            <person name="Silar P."/>
            <person name="Natvig D.O."/>
            <person name="Lalanne C."/>
            <person name="Gautier V."/>
            <person name="Ament-Velasquez S.L."/>
            <person name="Kruys A."/>
            <person name="Hutchinson M.I."/>
            <person name="Powell A.J."/>
            <person name="Barry K."/>
            <person name="Miller A.N."/>
            <person name="Grigoriev I.V."/>
            <person name="Debuchy R."/>
            <person name="Gladieux P."/>
            <person name="Hiltunen Thoren M."/>
            <person name="Johannesson H."/>
        </authorList>
    </citation>
    <scope>NUCLEOTIDE SEQUENCE</scope>
    <source>
        <strain evidence="2">CBS 315.58</strain>
    </source>
</reference>